<proteinExistence type="predicted"/>
<dbReference type="InterPro" id="IPR012675">
    <property type="entry name" value="Beta-grasp_dom_sf"/>
</dbReference>
<dbReference type="InterPro" id="IPR010038">
    <property type="entry name" value="MoaD_arc-typ"/>
</dbReference>
<dbReference type="PANTHER" id="PTHR38031:SF1">
    <property type="entry name" value="SULFUR CARRIER PROTEIN CYSO"/>
    <property type="match status" value="1"/>
</dbReference>
<dbReference type="SUPFAM" id="SSF54285">
    <property type="entry name" value="MoaD/ThiS"/>
    <property type="match status" value="1"/>
</dbReference>
<dbReference type="Pfam" id="PF02597">
    <property type="entry name" value="ThiS"/>
    <property type="match status" value="1"/>
</dbReference>
<evidence type="ECO:0000313" key="1">
    <source>
        <dbReference type="EMBL" id="QSZ66175.1"/>
    </source>
</evidence>
<protein>
    <submittedName>
        <fullName evidence="1">MoaD/ThiS family protein</fullName>
    </submittedName>
</protein>
<dbReference type="Gene3D" id="3.10.20.30">
    <property type="match status" value="1"/>
</dbReference>
<dbReference type="KEGG" id="maqe:RJ40_01000"/>
<gene>
    <name evidence="1" type="ORF">RJ40_01000</name>
</gene>
<dbReference type="Proteomes" id="UP001042704">
    <property type="component" value="Chromosome"/>
</dbReference>
<evidence type="ECO:0000313" key="2">
    <source>
        <dbReference type="Proteomes" id="UP001042704"/>
    </source>
</evidence>
<dbReference type="InterPro" id="IPR052045">
    <property type="entry name" value="Sulfur_Carrier/Prot_Modifier"/>
</dbReference>
<organism evidence="1 2">
    <name type="scientific">Methanofollis aquaemaris</name>
    <dbReference type="NCBI Taxonomy" id="126734"/>
    <lineage>
        <taxon>Archaea</taxon>
        <taxon>Methanobacteriati</taxon>
        <taxon>Methanobacteriota</taxon>
        <taxon>Stenosarchaea group</taxon>
        <taxon>Methanomicrobia</taxon>
        <taxon>Methanomicrobiales</taxon>
        <taxon>Methanomicrobiaceae</taxon>
        <taxon>Methanofollis</taxon>
    </lineage>
</organism>
<reference evidence="1" key="2">
    <citation type="submission" date="2019-02" db="EMBL/GenBank/DDBJ databases">
        <authorList>
            <person name="Chen S.-C."/>
            <person name="Chien H.-H."/>
            <person name="Lai M.-C."/>
        </authorList>
    </citation>
    <scope>NUCLEOTIDE SEQUENCE</scope>
    <source>
        <strain evidence="1">N2F9704</strain>
    </source>
</reference>
<dbReference type="EMBL" id="CP036172">
    <property type="protein sequence ID" value="QSZ66175.1"/>
    <property type="molecule type" value="Genomic_DNA"/>
</dbReference>
<accession>A0A8A3S1L7</accession>
<dbReference type="InterPro" id="IPR003749">
    <property type="entry name" value="ThiS/MoaD-like"/>
</dbReference>
<dbReference type="PANTHER" id="PTHR38031">
    <property type="entry name" value="SULFUR CARRIER PROTEIN SLR0821-RELATED"/>
    <property type="match status" value="1"/>
</dbReference>
<dbReference type="CDD" id="cd17040">
    <property type="entry name" value="Ubl_MoaD_like"/>
    <property type="match status" value="1"/>
</dbReference>
<sequence>MKVRVRAFARFREIFGSEQVIDLPEEAGLDVLLKKFAESREEGHAALFDGDGRLLSHVVLMHNRRRVEDAAVGGTALSDGDEVAVFPPVAGG</sequence>
<dbReference type="InterPro" id="IPR016155">
    <property type="entry name" value="Mopterin_synth/thiamin_S_b"/>
</dbReference>
<name>A0A8A3S1L7_9EURY</name>
<dbReference type="GeneID" id="76422887"/>
<keyword evidence="2" id="KW-1185">Reference proteome</keyword>
<dbReference type="NCBIfam" id="TIGR01687">
    <property type="entry name" value="moaD_arch"/>
    <property type="match status" value="1"/>
</dbReference>
<dbReference type="RefSeq" id="WP_265581488.1">
    <property type="nucleotide sequence ID" value="NZ_CP036172.1"/>
</dbReference>
<dbReference type="AlphaFoldDB" id="A0A8A3S1L7"/>
<reference evidence="1" key="1">
    <citation type="journal article" date="2001" name="Int. J. Syst. Evol. Microbiol.">
        <title>Methanofollis aquaemaris sp. nov., a methanogen isolated from an aquaculture fish pond.</title>
        <authorList>
            <person name="Lai M.C."/>
            <person name="Chen S.C."/>
        </authorList>
    </citation>
    <scope>NUCLEOTIDE SEQUENCE</scope>
    <source>
        <strain evidence="1">N2F9704</strain>
    </source>
</reference>